<dbReference type="STRING" id="450378.GCA_001661675_02907"/>
<evidence type="ECO:0000256" key="3">
    <source>
        <dbReference type="ARBA" id="ARBA00023002"/>
    </source>
</evidence>
<dbReference type="InterPro" id="IPR050584">
    <property type="entry name" value="Cholesterol_7-desaturase"/>
</dbReference>
<dbReference type="Gene3D" id="2.102.10.10">
    <property type="entry name" value="Rieske [2Fe-2S] iron-sulphur domain"/>
    <property type="match status" value="1"/>
</dbReference>
<keyword evidence="7" id="KW-0614">Plasmid</keyword>
<keyword evidence="8" id="KW-1185">Reference proteome</keyword>
<evidence type="ECO:0000256" key="4">
    <source>
        <dbReference type="ARBA" id="ARBA00023004"/>
    </source>
</evidence>
<dbReference type="PANTHER" id="PTHR21266">
    <property type="entry name" value="IRON-SULFUR DOMAIN CONTAINING PROTEIN"/>
    <property type="match status" value="1"/>
</dbReference>
<dbReference type="Proteomes" id="UP000195807">
    <property type="component" value="Plasmid pCME4A9I"/>
</dbReference>
<evidence type="ECO:0000256" key="5">
    <source>
        <dbReference type="ARBA" id="ARBA00023014"/>
    </source>
</evidence>
<dbReference type="InterPro" id="IPR017941">
    <property type="entry name" value="Rieske_2Fe-2S"/>
</dbReference>
<sequence length="437" mass="49085">MQTKDSEDLTRVGPGTVMGTFMRQYWVPACLSSELVADGDPVRLMIMCEKLIAFRDSKGRVGIMDHRCPHRCASLFIGRNEESGIRCVYHGWKFDVDGKCVDMPSVPARMDFKERVHAKAYKTYEANGLIWVYMGADQDNPPPHPQIEAAMHPDAEIWCLQRDCNWLQALEGDIDTSHVGFLHVGSLKAEDLDEDHPMRPTVLNRAPEYEVAQSDWGVMYGGYRPNDDGQMSWRVAHYMFPFWTQTPNNRFATRAIARAWVPIDDEHSMLFDITCGSDAGNPAYTSTLKDGTPLFDVISYAPNTTDWYGRWRSTDSEANDWAIDRDSQRNGTQFTGIPNITMQDQAVTESMGPITDHSFENLAPTDQMIARVRRRVLMAARAVAEGKAPAPGAQEPEVFYNARAGSFLHNPDDSLAGAYETALSKATRWGKEVEAAE</sequence>
<dbReference type="KEGG" id="cman:A9D14_14470"/>
<dbReference type="Pfam" id="PF00355">
    <property type="entry name" value="Rieske"/>
    <property type="match status" value="1"/>
</dbReference>
<dbReference type="AlphaFoldDB" id="A0A1Z1FFT1"/>
<gene>
    <name evidence="7" type="ORF">A9D14_14470</name>
</gene>
<accession>A0A1Z1FFT1</accession>
<protein>
    <submittedName>
        <fullName evidence="7">(2Fe-2S)-binding protein</fullName>
    </submittedName>
</protein>
<keyword evidence="4" id="KW-0408">Iron</keyword>
<geneLocation type="plasmid" evidence="8">
    <name>pcme4a9i</name>
</geneLocation>
<dbReference type="CDD" id="cd03479">
    <property type="entry name" value="Rieske_RO_Alpha_PhDO_like"/>
    <property type="match status" value="1"/>
</dbReference>
<keyword evidence="3" id="KW-0560">Oxidoreductase</keyword>
<dbReference type="PANTHER" id="PTHR21266:SF59">
    <property type="entry name" value="BLR4922 PROTEIN"/>
    <property type="match status" value="1"/>
</dbReference>
<feature type="domain" description="Rieske" evidence="6">
    <location>
        <begin position="26"/>
        <end position="132"/>
    </location>
</feature>
<evidence type="ECO:0000256" key="1">
    <source>
        <dbReference type="ARBA" id="ARBA00022714"/>
    </source>
</evidence>
<dbReference type="SUPFAM" id="SSF55961">
    <property type="entry name" value="Bet v1-like"/>
    <property type="match status" value="1"/>
</dbReference>
<dbReference type="GO" id="GO:0016491">
    <property type="term" value="F:oxidoreductase activity"/>
    <property type="evidence" value="ECO:0007669"/>
    <property type="project" value="UniProtKB-KW"/>
</dbReference>
<evidence type="ECO:0000313" key="7">
    <source>
        <dbReference type="EMBL" id="ARU17595.1"/>
    </source>
</evidence>
<keyword evidence="1" id="KW-0001">2Fe-2S</keyword>
<organism evidence="7 8">
    <name type="scientific">Croceicoccus marinus</name>
    <dbReference type="NCBI Taxonomy" id="450378"/>
    <lineage>
        <taxon>Bacteria</taxon>
        <taxon>Pseudomonadati</taxon>
        <taxon>Pseudomonadota</taxon>
        <taxon>Alphaproteobacteria</taxon>
        <taxon>Sphingomonadales</taxon>
        <taxon>Erythrobacteraceae</taxon>
        <taxon>Croceicoccus</taxon>
    </lineage>
</organism>
<dbReference type="GO" id="GO:0051537">
    <property type="term" value="F:2 iron, 2 sulfur cluster binding"/>
    <property type="evidence" value="ECO:0007669"/>
    <property type="project" value="UniProtKB-KW"/>
</dbReference>
<reference evidence="7 8" key="1">
    <citation type="submission" date="2017-01" db="EMBL/GenBank/DDBJ databases">
        <title>Complete genome sequence of esterase-producing bacterium Croceicoccus marinus E4A9.</title>
        <authorList>
            <person name="Wu Y.-H."/>
            <person name="Cheng H."/>
            <person name="Xu L."/>
            <person name="Huo Y.-Y."/>
            <person name="Wang C.-S."/>
            <person name="Xu X.-W."/>
        </authorList>
    </citation>
    <scope>NUCLEOTIDE SEQUENCE [LARGE SCALE GENOMIC DNA]</scope>
    <source>
        <strain evidence="7 8">E4A9</strain>
        <plasmid evidence="8">Plasmid pcme4a9i</plasmid>
    </source>
</reference>
<keyword evidence="2" id="KW-0479">Metal-binding</keyword>
<evidence type="ECO:0000256" key="2">
    <source>
        <dbReference type="ARBA" id="ARBA00022723"/>
    </source>
</evidence>
<dbReference type="InterPro" id="IPR045623">
    <property type="entry name" value="LigXa_C"/>
</dbReference>
<dbReference type="Pfam" id="PF19301">
    <property type="entry name" value="LigXa_C"/>
    <property type="match status" value="1"/>
</dbReference>
<keyword evidence="5" id="KW-0411">Iron-sulfur</keyword>
<dbReference type="SUPFAM" id="SSF50022">
    <property type="entry name" value="ISP domain"/>
    <property type="match status" value="1"/>
</dbReference>
<dbReference type="PROSITE" id="PS51296">
    <property type="entry name" value="RIESKE"/>
    <property type="match status" value="1"/>
</dbReference>
<evidence type="ECO:0000313" key="8">
    <source>
        <dbReference type="Proteomes" id="UP000195807"/>
    </source>
</evidence>
<dbReference type="GO" id="GO:0046872">
    <property type="term" value="F:metal ion binding"/>
    <property type="evidence" value="ECO:0007669"/>
    <property type="project" value="UniProtKB-KW"/>
</dbReference>
<name>A0A1Z1FFT1_9SPHN</name>
<proteinExistence type="predicted"/>
<evidence type="ECO:0000259" key="6">
    <source>
        <dbReference type="PROSITE" id="PS51296"/>
    </source>
</evidence>
<dbReference type="EMBL" id="CP019603">
    <property type="protein sequence ID" value="ARU17595.1"/>
    <property type="molecule type" value="Genomic_DNA"/>
</dbReference>
<dbReference type="RefSeq" id="WP_066849406.1">
    <property type="nucleotide sequence ID" value="NZ_CP019603.1"/>
</dbReference>
<dbReference type="InterPro" id="IPR036922">
    <property type="entry name" value="Rieske_2Fe-2S_sf"/>
</dbReference>